<dbReference type="SUPFAM" id="SSF55874">
    <property type="entry name" value="ATPase domain of HSP90 chaperone/DNA topoisomerase II/histidine kinase"/>
    <property type="match status" value="1"/>
</dbReference>
<keyword evidence="6" id="KW-0808">Transferase</keyword>
<evidence type="ECO:0000313" key="18">
    <source>
        <dbReference type="Proteomes" id="UP001596044"/>
    </source>
</evidence>
<feature type="domain" description="Histidine kinase" evidence="15">
    <location>
        <begin position="240"/>
        <end position="397"/>
    </location>
</feature>
<dbReference type="RefSeq" id="WP_270878231.1">
    <property type="nucleotide sequence ID" value="NZ_JAQFVF010000018.1"/>
</dbReference>
<comment type="caution">
    <text evidence="17">The sequence shown here is derived from an EMBL/GenBank/DDBJ whole genome shotgun (WGS) entry which is preliminary data.</text>
</comment>
<evidence type="ECO:0000313" key="17">
    <source>
        <dbReference type="EMBL" id="MFC5448564.1"/>
    </source>
</evidence>
<dbReference type="InterPro" id="IPR050428">
    <property type="entry name" value="TCS_sensor_his_kinase"/>
</dbReference>
<evidence type="ECO:0000256" key="9">
    <source>
        <dbReference type="ARBA" id="ARBA00022777"/>
    </source>
</evidence>
<dbReference type="EC" id="2.7.13.3" evidence="3"/>
<dbReference type="InterPro" id="IPR003594">
    <property type="entry name" value="HATPase_dom"/>
</dbReference>
<evidence type="ECO:0000256" key="2">
    <source>
        <dbReference type="ARBA" id="ARBA00004651"/>
    </source>
</evidence>
<evidence type="ECO:0000256" key="5">
    <source>
        <dbReference type="ARBA" id="ARBA00022553"/>
    </source>
</evidence>
<dbReference type="PROSITE" id="PS50885">
    <property type="entry name" value="HAMP"/>
    <property type="match status" value="1"/>
</dbReference>
<comment type="catalytic activity">
    <reaction evidence="1">
        <text>ATP + protein L-histidine = ADP + protein N-phospho-L-histidine.</text>
        <dbReference type="EC" id="2.7.13.3"/>
    </reaction>
</comment>
<dbReference type="InterPro" id="IPR036097">
    <property type="entry name" value="HisK_dim/P_sf"/>
</dbReference>
<dbReference type="CDD" id="cd00075">
    <property type="entry name" value="HATPase"/>
    <property type="match status" value="1"/>
</dbReference>
<accession>A0ABW0K5R5</accession>
<keyword evidence="18" id="KW-1185">Reference proteome</keyword>
<reference evidence="18" key="1">
    <citation type="journal article" date="2019" name="Int. J. Syst. Evol. Microbiol.">
        <title>The Global Catalogue of Microorganisms (GCM) 10K type strain sequencing project: providing services to taxonomists for standard genome sequencing and annotation.</title>
        <authorList>
            <consortium name="The Broad Institute Genomics Platform"/>
            <consortium name="The Broad Institute Genome Sequencing Center for Infectious Disease"/>
            <person name="Wu L."/>
            <person name="Ma J."/>
        </authorList>
    </citation>
    <scope>NUCLEOTIDE SEQUENCE [LARGE SCALE GENOMIC DNA]</scope>
    <source>
        <strain evidence="18">KACC 11904</strain>
    </source>
</reference>
<gene>
    <name evidence="17" type="ORF">ACFPOG_09840</name>
</gene>
<feature type="transmembrane region" description="Helical" evidence="14">
    <location>
        <begin position="7"/>
        <end position="30"/>
    </location>
</feature>
<evidence type="ECO:0000256" key="6">
    <source>
        <dbReference type="ARBA" id="ARBA00022679"/>
    </source>
</evidence>
<dbReference type="InterPro" id="IPR005467">
    <property type="entry name" value="His_kinase_dom"/>
</dbReference>
<evidence type="ECO:0000256" key="4">
    <source>
        <dbReference type="ARBA" id="ARBA00022475"/>
    </source>
</evidence>
<sequence>MKIKTKAAMLSFISVMSIVIPVTIIIYMLFAVTEEDEEINDLRTTGSEIIRQLSPDELLQAGNQRLLRKFLPDHALIRSLNTNAEIMNQSYTTTELLAIPPKLVKQENIQTMVSNFTDEPLIIVRLPIMQAELYVGTLEIVAEPLELQQRLLRLIEILIVVTLLASFFTIQTSLLVSKMLLLPISRMVQTMEDIETSLEIRKIPTDRQSKDELYQLTTTFNRLMERIETSMSQQSQFISDASHEFKTSLTIMEGYASLVRRWGFHDVELYQEALETIHAECIRMKSVTYQMLDLARLEHELRLEKCAFDLVQLCDEIILTQQPLTDKYIQFHSYEDTVVMEADPLKIKQVLFIILDNALKYGKYIIHVEISSIPGNIRLRIADDGIGIPQDELAFGF</sequence>
<dbReference type="PANTHER" id="PTHR45436">
    <property type="entry name" value="SENSOR HISTIDINE KINASE YKOH"/>
    <property type="match status" value="1"/>
</dbReference>
<proteinExistence type="predicted"/>
<comment type="subcellular location">
    <subcellularLocation>
        <location evidence="2">Cell membrane</location>
        <topology evidence="2">Multi-pass membrane protein</topology>
    </subcellularLocation>
</comment>
<evidence type="ECO:0000256" key="8">
    <source>
        <dbReference type="ARBA" id="ARBA00022741"/>
    </source>
</evidence>
<keyword evidence="10" id="KW-0067">ATP-binding</keyword>
<dbReference type="InterPro" id="IPR036890">
    <property type="entry name" value="HATPase_C_sf"/>
</dbReference>
<evidence type="ECO:0000259" key="16">
    <source>
        <dbReference type="PROSITE" id="PS50885"/>
    </source>
</evidence>
<keyword evidence="11 14" id="KW-1133">Transmembrane helix</keyword>
<keyword evidence="5" id="KW-0597">Phosphoprotein</keyword>
<dbReference type="PROSITE" id="PS50109">
    <property type="entry name" value="HIS_KIN"/>
    <property type="match status" value="1"/>
</dbReference>
<dbReference type="Pfam" id="PF02518">
    <property type="entry name" value="HATPase_c"/>
    <property type="match status" value="1"/>
</dbReference>
<dbReference type="Proteomes" id="UP001596044">
    <property type="component" value="Unassembled WGS sequence"/>
</dbReference>
<dbReference type="SMART" id="SM00304">
    <property type="entry name" value="HAMP"/>
    <property type="match status" value="1"/>
</dbReference>
<dbReference type="Gene3D" id="1.10.287.130">
    <property type="match status" value="1"/>
</dbReference>
<evidence type="ECO:0000256" key="1">
    <source>
        <dbReference type="ARBA" id="ARBA00000085"/>
    </source>
</evidence>
<feature type="transmembrane region" description="Helical" evidence="14">
    <location>
        <begin position="154"/>
        <end position="177"/>
    </location>
</feature>
<evidence type="ECO:0000256" key="13">
    <source>
        <dbReference type="ARBA" id="ARBA00023136"/>
    </source>
</evidence>
<organism evidence="17 18">
    <name type="scientific">Paenibacillus aestuarii</name>
    <dbReference type="NCBI Taxonomy" id="516965"/>
    <lineage>
        <taxon>Bacteria</taxon>
        <taxon>Bacillati</taxon>
        <taxon>Bacillota</taxon>
        <taxon>Bacilli</taxon>
        <taxon>Bacillales</taxon>
        <taxon>Paenibacillaceae</taxon>
        <taxon>Paenibacillus</taxon>
    </lineage>
</organism>
<dbReference type="InterPro" id="IPR003660">
    <property type="entry name" value="HAMP_dom"/>
</dbReference>
<evidence type="ECO:0000256" key="11">
    <source>
        <dbReference type="ARBA" id="ARBA00022989"/>
    </source>
</evidence>
<evidence type="ECO:0000256" key="14">
    <source>
        <dbReference type="SAM" id="Phobius"/>
    </source>
</evidence>
<evidence type="ECO:0000259" key="15">
    <source>
        <dbReference type="PROSITE" id="PS50109"/>
    </source>
</evidence>
<dbReference type="GO" id="GO:0016301">
    <property type="term" value="F:kinase activity"/>
    <property type="evidence" value="ECO:0007669"/>
    <property type="project" value="UniProtKB-KW"/>
</dbReference>
<dbReference type="SMART" id="SM00388">
    <property type="entry name" value="HisKA"/>
    <property type="match status" value="1"/>
</dbReference>
<evidence type="ECO:0000256" key="10">
    <source>
        <dbReference type="ARBA" id="ARBA00022840"/>
    </source>
</evidence>
<protein>
    <recommendedName>
        <fullName evidence="3">histidine kinase</fullName>
        <ecNumber evidence="3">2.7.13.3</ecNumber>
    </recommendedName>
</protein>
<evidence type="ECO:0000256" key="3">
    <source>
        <dbReference type="ARBA" id="ARBA00012438"/>
    </source>
</evidence>
<dbReference type="CDD" id="cd06225">
    <property type="entry name" value="HAMP"/>
    <property type="match status" value="1"/>
</dbReference>
<evidence type="ECO:0000256" key="7">
    <source>
        <dbReference type="ARBA" id="ARBA00022692"/>
    </source>
</evidence>
<keyword evidence="4" id="KW-1003">Cell membrane</keyword>
<feature type="domain" description="HAMP" evidence="16">
    <location>
        <begin position="178"/>
        <end position="232"/>
    </location>
</feature>
<keyword evidence="7 14" id="KW-0812">Transmembrane</keyword>
<dbReference type="InterPro" id="IPR003661">
    <property type="entry name" value="HisK_dim/P_dom"/>
</dbReference>
<dbReference type="EMBL" id="JBHSMJ010000009">
    <property type="protein sequence ID" value="MFC5448564.1"/>
    <property type="molecule type" value="Genomic_DNA"/>
</dbReference>
<dbReference type="SUPFAM" id="SSF47384">
    <property type="entry name" value="Homodimeric domain of signal transducing histidine kinase"/>
    <property type="match status" value="1"/>
</dbReference>
<dbReference type="Pfam" id="PF00672">
    <property type="entry name" value="HAMP"/>
    <property type="match status" value="1"/>
</dbReference>
<evidence type="ECO:0000256" key="12">
    <source>
        <dbReference type="ARBA" id="ARBA00023012"/>
    </source>
</evidence>
<dbReference type="CDD" id="cd00082">
    <property type="entry name" value="HisKA"/>
    <property type="match status" value="1"/>
</dbReference>
<keyword evidence="8" id="KW-0547">Nucleotide-binding</keyword>
<keyword evidence="12" id="KW-0902">Two-component regulatory system</keyword>
<dbReference type="Gene3D" id="6.10.340.10">
    <property type="match status" value="1"/>
</dbReference>
<dbReference type="Pfam" id="PF00512">
    <property type="entry name" value="HisKA"/>
    <property type="match status" value="1"/>
</dbReference>
<name>A0ABW0K5R5_9BACL</name>
<keyword evidence="9 17" id="KW-0418">Kinase</keyword>
<dbReference type="PANTHER" id="PTHR45436:SF5">
    <property type="entry name" value="SENSOR HISTIDINE KINASE TRCS"/>
    <property type="match status" value="1"/>
</dbReference>
<dbReference type="Gene3D" id="3.30.565.10">
    <property type="entry name" value="Histidine kinase-like ATPase, C-terminal domain"/>
    <property type="match status" value="1"/>
</dbReference>
<keyword evidence="13 14" id="KW-0472">Membrane</keyword>